<dbReference type="PANTHER" id="PTHR10332:SF10">
    <property type="entry name" value="EQUILIBRATIVE NUCLEOSIDE TRANSPORTER 4"/>
    <property type="match status" value="1"/>
</dbReference>
<organism evidence="8 9">
    <name type="scientific">Thraustotheca clavata</name>
    <dbReference type="NCBI Taxonomy" id="74557"/>
    <lineage>
        <taxon>Eukaryota</taxon>
        <taxon>Sar</taxon>
        <taxon>Stramenopiles</taxon>
        <taxon>Oomycota</taxon>
        <taxon>Saprolegniomycetes</taxon>
        <taxon>Saprolegniales</taxon>
        <taxon>Achlyaceae</taxon>
        <taxon>Thraustotheca</taxon>
    </lineage>
</organism>
<evidence type="ECO:0000256" key="1">
    <source>
        <dbReference type="ARBA" id="ARBA00004141"/>
    </source>
</evidence>
<comment type="subcellular location">
    <subcellularLocation>
        <location evidence="1">Membrane</location>
        <topology evidence="1">Multi-pass membrane protein</topology>
    </subcellularLocation>
</comment>
<evidence type="ECO:0000256" key="4">
    <source>
        <dbReference type="ARBA" id="ARBA00022692"/>
    </source>
</evidence>
<name>A0A1V9Y837_9STRA</name>
<feature type="transmembrane region" description="Helical" evidence="7">
    <location>
        <begin position="424"/>
        <end position="451"/>
    </location>
</feature>
<keyword evidence="3" id="KW-0813">Transport</keyword>
<evidence type="ECO:0000313" key="8">
    <source>
        <dbReference type="EMBL" id="OQR81873.1"/>
    </source>
</evidence>
<gene>
    <name evidence="8" type="ORF">THRCLA_11328</name>
</gene>
<keyword evidence="6 7" id="KW-0472">Membrane</keyword>
<dbReference type="OrthoDB" id="1856718at2759"/>
<dbReference type="PANTHER" id="PTHR10332">
    <property type="entry name" value="EQUILIBRATIVE NUCLEOSIDE TRANSPORTER"/>
    <property type="match status" value="1"/>
</dbReference>
<evidence type="ECO:0000256" key="7">
    <source>
        <dbReference type="SAM" id="Phobius"/>
    </source>
</evidence>
<dbReference type="Pfam" id="PF01733">
    <property type="entry name" value="Nucleoside_tran"/>
    <property type="match status" value="1"/>
</dbReference>
<dbReference type="GO" id="GO:0005337">
    <property type="term" value="F:nucleoside transmembrane transporter activity"/>
    <property type="evidence" value="ECO:0007669"/>
    <property type="project" value="InterPro"/>
</dbReference>
<evidence type="ECO:0000256" key="6">
    <source>
        <dbReference type="ARBA" id="ARBA00023136"/>
    </source>
</evidence>
<feature type="transmembrane region" description="Helical" evidence="7">
    <location>
        <begin position="194"/>
        <end position="218"/>
    </location>
</feature>
<feature type="transmembrane region" description="Helical" evidence="7">
    <location>
        <begin position="304"/>
        <end position="322"/>
    </location>
</feature>
<dbReference type="AlphaFoldDB" id="A0A1V9Y837"/>
<evidence type="ECO:0000256" key="3">
    <source>
        <dbReference type="ARBA" id="ARBA00022448"/>
    </source>
</evidence>
<reference evidence="8 9" key="1">
    <citation type="journal article" date="2014" name="Genome Biol. Evol.">
        <title>The secreted proteins of Achlya hypogyna and Thraustotheca clavata identify the ancestral oomycete secretome and reveal gene acquisitions by horizontal gene transfer.</title>
        <authorList>
            <person name="Misner I."/>
            <person name="Blouin N."/>
            <person name="Leonard G."/>
            <person name="Richards T.A."/>
            <person name="Lane C.E."/>
        </authorList>
    </citation>
    <scope>NUCLEOTIDE SEQUENCE [LARGE SCALE GENOMIC DNA]</scope>
    <source>
        <strain evidence="8 9">ATCC 34112</strain>
    </source>
</reference>
<feature type="transmembrane region" description="Helical" evidence="7">
    <location>
        <begin position="35"/>
        <end position="57"/>
    </location>
</feature>
<keyword evidence="9" id="KW-1185">Reference proteome</keyword>
<dbReference type="STRING" id="74557.A0A1V9Y837"/>
<evidence type="ECO:0000313" key="9">
    <source>
        <dbReference type="Proteomes" id="UP000243217"/>
    </source>
</evidence>
<proteinExistence type="inferred from homology"/>
<dbReference type="EMBL" id="JNBS01004880">
    <property type="protein sequence ID" value="OQR81873.1"/>
    <property type="molecule type" value="Genomic_DNA"/>
</dbReference>
<sequence length="455" mass="49722">MPSPTRLKLEIPPHEEEINKSNEDESFSTPGYAMAYFTFFTFGGTAVASWQAIILSIDTFITMYPDGMVGFVFPVVNMSALLVITLFMLIAGRQLPLDQRMRSGFSSMLVACVCLPLLQWTSYSTTVRYTGTLILLIIASMAAALIQSSACGLGAVFGPSFLQAIDAGKGTGAMLLVLARIFTKWGVEGEANEIMALSLFFSIAVLIVLVSFFLYIILDQNVYAKSKLETYLRIQYSTPLALPLPSPVRSPMKSPAFFSPANESTPMLKDNITIDMDKESSDSESIGEPAPSVLSVFRSSWKPVSMAFFTFCICLSCFPGLTSSVASTSSWFPILMVGAYTIGDLIGKTLPLHYMLLSVETIHYPVLIQILFVPIFMYDILHPYLLPDLATYSIVCALGLVTGYVGTSSMMLAPTTCREVEQELVGITGSLAIIIGLFTGSYLGLFFNMIVQMLQ</sequence>
<keyword evidence="4 7" id="KW-0812">Transmembrane</keyword>
<feature type="transmembrane region" description="Helical" evidence="7">
    <location>
        <begin position="133"/>
        <end position="157"/>
    </location>
</feature>
<evidence type="ECO:0000256" key="2">
    <source>
        <dbReference type="ARBA" id="ARBA00007965"/>
    </source>
</evidence>
<protein>
    <submittedName>
        <fullName evidence="8">Equilibrative Nucleoside Transporter (ENT) family</fullName>
    </submittedName>
</protein>
<feature type="transmembrane region" description="Helical" evidence="7">
    <location>
        <begin position="103"/>
        <end position="121"/>
    </location>
</feature>
<feature type="transmembrane region" description="Helical" evidence="7">
    <location>
        <begin position="389"/>
        <end position="412"/>
    </location>
</feature>
<accession>A0A1V9Y837</accession>
<comment type="caution">
    <text evidence="8">The sequence shown here is derived from an EMBL/GenBank/DDBJ whole genome shotgun (WGS) entry which is preliminary data.</text>
</comment>
<feature type="transmembrane region" description="Helical" evidence="7">
    <location>
        <begin position="69"/>
        <end position="91"/>
    </location>
</feature>
<comment type="similarity">
    <text evidence="2">Belongs to the SLC29A/ENT transporter (TC 2.A.57) family.</text>
</comment>
<evidence type="ECO:0000256" key="5">
    <source>
        <dbReference type="ARBA" id="ARBA00022989"/>
    </source>
</evidence>
<dbReference type="GO" id="GO:0005886">
    <property type="term" value="C:plasma membrane"/>
    <property type="evidence" value="ECO:0007669"/>
    <property type="project" value="TreeGrafter"/>
</dbReference>
<feature type="transmembrane region" description="Helical" evidence="7">
    <location>
        <begin position="328"/>
        <end position="347"/>
    </location>
</feature>
<keyword evidence="5 7" id="KW-1133">Transmembrane helix</keyword>
<dbReference type="InterPro" id="IPR002259">
    <property type="entry name" value="Eqnu_transpt"/>
</dbReference>
<feature type="transmembrane region" description="Helical" evidence="7">
    <location>
        <begin position="354"/>
        <end position="377"/>
    </location>
</feature>
<dbReference type="Proteomes" id="UP000243217">
    <property type="component" value="Unassembled WGS sequence"/>
</dbReference>